<name>A0A6I2QZI3_FLAPL</name>
<protein>
    <submittedName>
        <fullName evidence="1">Uncharacterized protein</fullName>
    </submittedName>
</protein>
<reference evidence="1 2" key="1">
    <citation type="journal article" date="2019" name="Nat. Med.">
        <title>A library of human gut bacterial isolates paired with longitudinal multiomics data enables mechanistic microbiome research.</title>
        <authorList>
            <person name="Poyet M."/>
            <person name="Groussin M."/>
            <person name="Gibbons S.M."/>
            <person name="Avila-Pacheco J."/>
            <person name="Jiang X."/>
            <person name="Kearney S.M."/>
            <person name="Perrotta A.R."/>
            <person name="Berdy B."/>
            <person name="Zhao S."/>
            <person name="Lieberman T.D."/>
            <person name="Swanson P.K."/>
            <person name="Smith M."/>
            <person name="Roesemann S."/>
            <person name="Alexander J.E."/>
            <person name="Rich S.A."/>
            <person name="Livny J."/>
            <person name="Vlamakis H."/>
            <person name="Clish C."/>
            <person name="Bullock K."/>
            <person name="Deik A."/>
            <person name="Scott J."/>
            <person name="Pierce K.A."/>
            <person name="Xavier R.J."/>
            <person name="Alm E.J."/>
        </authorList>
    </citation>
    <scope>NUCLEOTIDE SEQUENCE [LARGE SCALE GENOMIC DNA]</scope>
    <source>
        <strain evidence="1 2">BIOML-A2</strain>
    </source>
</reference>
<organism evidence="1 2">
    <name type="scientific">Flavonifractor plautii</name>
    <name type="common">Fusobacterium plautii</name>
    <dbReference type="NCBI Taxonomy" id="292800"/>
    <lineage>
        <taxon>Bacteria</taxon>
        <taxon>Bacillati</taxon>
        <taxon>Bacillota</taxon>
        <taxon>Clostridia</taxon>
        <taxon>Eubacteriales</taxon>
        <taxon>Oscillospiraceae</taxon>
        <taxon>Flavonifractor</taxon>
    </lineage>
</organism>
<gene>
    <name evidence="1" type="ORF">GKE97_09200</name>
</gene>
<dbReference type="RefSeq" id="WP_172697572.1">
    <property type="nucleotide sequence ID" value="NZ_WKPR01000007.1"/>
</dbReference>
<comment type="caution">
    <text evidence="1">The sequence shown here is derived from an EMBL/GenBank/DDBJ whole genome shotgun (WGS) entry which is preliminary data.</text>
</comment>
<accession>A0A6I2QZI3</accession>
<dbReference type="AlphaFoldDB" id="A0A6I2QZI3"/>
<evidence type="ECO:0000313" key="1">
    <source>
        <dbReference type="EMBL" id="MSB19694.1"/>
    </source>
</evidence>
<dbReference type="Proteomes" id="UP000434475">
    <property type="component" value="Unassembled WGS sequence"/>
</dbReference>
<sequence length="157" mass="17990">MEPRTITQAEAADLLASSYETGRYEPLGLFLVGEAGGTWTGIDNSTGNAWTEEFGTQAECLKWLKGENAVFTLDEAVSRIYELSAEAHMNMARNLKERRTWCEKNLKNYQTIKWAFEKVLDIRYAERLEVYRYYYGEGAAMRHSPHLREAAHTTITP</sequence>
<evidence type="ECO:0000313" key="2">
    <source>
        <dbReference type="Proteomes" id="UP000434475"/>
    </source>
</evidence>
<proteinExistence type="predicted"/>
<dbReference type="EMBL" id="WKPR01000007">
    <property type="protein sequence ID" value="MSB19694.1"/>
    <property type="molecule type" value="Genomic_DNA"/>
</dbReference>